<evidence type="ECO:0000313" key="2">
    <source>
        <dbReference type="EMBL" id="SFK57696.1"/>
    </source>
</evidence>
<dbReference type="STRING" id="1884381.SAMN05518846_115140"/>
<dbReference type="InterPro" id="IPR017255">
    <property type="entry name" value="AcTrfase_GNAT_prd"/>
</dbReference>
<name>A0A1I4APW3_9BACL</name>
<gene>
    <name evidence="2" type="ORF">SAMN05518846_115140</name>
</gene>
<dbReference type="Pfam" id="PF00583">
    <property type="entry name" value="Acetyltransf_1"/>
    <property type="match status" value="1"/>
</dbReference>
<dbReference type="CDD" id="cd04301">
    <property type="entry name" value="NAT_SF"/>
    <property type="match status" value="1"/>
</dbReference>
<dbReference type="InterPro" id="IPR000182">
    <property type="entry name" value="GNAT_dom"/>
</dbReference>
<dbReference type="Gene3D" id="3.40.630.30">
    <property type="match status" value="1"/>
</dbReference>
<dbReference type="Proteomes" id="UP000198915">
    <property type="component" value="Unassembled WGS sequence"/>
</dbReference>
<organism evidence="2 3">
    <name type="scientific">Brevibacillus centrosporus</name>
    <dbReference type="NCBI Taxonomy" id="54910"/>
    <lineage>
        <taxon>Bacteria</taxon>
        <taxon>Bacillati</taxon>
        <taxon>Bacillota</taxon>
        <taxon>Bacilli</taxon>
        <taxon>Bacillales</taxon>
        <taxon>Paenibacillaceae</taxon>
        <taxon>Brevibacillus</taxon>
    </lineage>
</organism>
<protein>
    <submittedName>
        <fullName evidence="2">Predicted acetyltransferase, GNAT superfamily</fullName>
    </submittedName>
</protein>
<dbReference type="AlphaFoldDB" id="A0A1I4APW3"/>
<dbReference type="PIRSF" id="PIRSF037663">
    <property type="entry name" value="Acetyltransf_GNAT_prd"/>
    <property type="match status" value="1"/>
</dbReference>
<dbReference type="InterPro" id="IPR016181">
    <property type="entry name" value="Acyl_CoA_acyltransferase"/>
</dbReference>
<dbReference type="SUPFAM" id="SSF55729">
    <property type="entry name" value="Acyl-CoA N-acyltransferases (Nat)"/>
    <property type="match status" value="1"/>
</dbReference>
<feature type="domain" description="N-acetyltransferase" evidence="1">
    <location>
        <begin position="2"/>
        <end position="157"/>
    </location>
</feature>
<keyword evidence="3" id="KW-1185">Reference proteome</keyword>
<sequence>MLQIRNVHVQDYRSVTAVVNDWWGGRQMAHLLPRLFFEHFQPTSFIVEENGEMAAFLIGFLSQASPGEAYIHFVGVHPEKRKDGLGKKLYQHFFETVKEKGCHTVRCITSPVNKTSIAFHTSMGFAIKQGDKTVEGISVTSHYDGSGNDRVLFVKEI</sequence>
<dbReference type="RefSeq" id="WP_246070884.1">
    <property type="nucleotide sequence ID" value="NZ_BJOE01000010.1"/>
</dbReference>
<dbReference type="FunFam" id="3.40.630.30:FF:000133">
    <property type="entry name" value="Acetyltransferase, GNAT family"/>
    <property type="match status" value="1"/>
</dbReference>
<dbReference type="GO" id="GO:0016747">
    <property type="term" value="F:acyltransferase activity, transferring groups other than amino-acyl groups"/>
    <property type="evidence" value="ECO:0007669"/>
    <property type="project" value="InterPro"/>
</dbReference>
<reference evidence="3" key="1">
    <citation type="submission" date="2016-10" db="EMBL/GenBank/DDBJ databases">
        <authorList>
            <person name="Varghese N."/>
            <person name="Submissions S."/>
        </authorList>
    </citation>
    <scope>NUCLEOTIDE SEQUENCE [LARGE SCALE GENOMIC DNA]</scope>
    <source>
        <strain evidence="3">OK042</strain>
    </source>
</reference>
<dbReference type="EMBL" id="FORT01000015">
    <property type="protein sequence ID" value="SFK57696.1"/>
    <property type="molecule type" value="Genomic_DNA"/>
</dbReference>
<dbReference type="PANTHER" id="PTHR43072:SF36">
    <property type="entry name" value="RIBOSOMAL-PROTEIN-ALANINE ACETYLTRANSFERASE"/>
    <property type="match status" value="1"/>
</dbReference>
<dbReference type="PANTHER" id="PTHR43072">
    <property type="entry name" value="N-ACETYLTRANSFERASE"/>
    <property type="match status" value="1"/>
</dbReference>
<keyword evidence="2" id="KW-0808">Transferase</keyword>
<evidence type="ECO:0000259" key="1">
    <source>
        <dbReference type="PROSITE" id="PS51186"/>
    </source>
</evidence>
<evidence type="ECO:0000313" key="3">
    <source>
        <dbReference type="Proteomes" id="UP000198915"/>
    </source>
</evidence>
<proteinExistence type="predicted"/>
<dbReference type="PROSITE" id="PS51186">
    <property type="entry name" value="GNAT"/>
    <property type="match status" value="1"/>
</dbReference>
<accession>A0A1I4APW3</accession>